<feature type="non-terminal residue" evidence="1">
    <location>
        <position position="71"/>
    </location>
</feature>
<dbReference type="AlphaFoldDB" id="A0A6J4S3B6"/>
<dbReference type="EMBL" id="CADCVR010000024">
    <property type="protein sequence ID" value="CAA9481822.1"/>
    <property type="molecule type" value="Genomic_DNA"/>
</dbReference>
<feature type="non-terminal residue" evidence="1">
    <location>
        <position position="1"/>
    </location>
</feature>
<proteinExistence type="predicted"/>
<name>A0A6J4S3B6_9ACTN</name>
<reference evidence="1" key="1">
    <citation type="submission" date="2020-02" db="EMBL/GenBank/DDBJ databases">
        <authorList>
            <person name="Meier V. D."/>
        </authorList>
    </citation>
    <scope>NUCLEOTIDE SEQUENCE</scope>
    <source>
        <strain evidence="1">AVDCRST_MAG53</strain>
    </source>
</reference>
<gene>
    <name evidence="1" type="ORF">AVDCRST_MAG53-752</name>
</gene>
<accession>A0A6J4S3B6</accession>
<protein>
    <submittedName>
        <fullName evidence="1">Uncharacterized protein</fullName>
    </submittedName>
</protein>
<sequence length="71" mass="8062">DGRRARGAGEHARAERRVHADHVLGLRRLRRVRRGCSHARRLAPAGDGVDAAHVRRRVRRTERAARGRESL</sequence>
<organism evidence="1">
    <name type="scientific">uncultured Solirubrobacteraceae bacterium</name>
    <dbReference type="NCBI Taxonomy" id="1162706"/>
    <lineage>
        <taxon>Bacteria</taxon>
        <taxon>Bacillati</taxon>
        <taxon>Actinomycetota</taxon>
        <taxon>Thermoleophilia</taxon>
        <taxon>Solirubrobacterales</taxon>
        <taxon>Solirubrobacteraceae</taxon>
        <taxon>environmental samples</taxon>
    </lineage>
</organism>
<evidence type="ECO:0000313" key="1">
    <source>
        <dbReference type="EMBL" id="CAA9481822.1"/>
    </source>
</evidence>